<sequence>MKKKKQKSALENLNKILSSTISKYRKALKSLVKKARKHNLKYITHNLVVVMTLLTVTANLSIPKANAQTNETQYASKLNVDKLNNITSRTGFFADITAKTLPLLDIQIPSIIDLKEKSEVEKVAAEVEEPSPQANNSGTGDELKIVEDDAFIIEGVKVDRVKTLETFFKKYNSPLAAHAQTFVNVADQYNIDYRLLPAISCMESTCAKFMPHESNNPFGWGVYGNSYISFANYDEAIETVGAGLNKGYFSKGLDTIEEIAPVYTPPNYVHWQSGVKYFTNKISEIEQLTSTVTTIETNTTL</sequence>
<accession>A0A955J1L7</accession>
<dbReference type="Proteomes" id="UP000740557">
    <property type="component" value="Unassembled WGS sequence"/>
</dbReference>
<dbReference type="AlphaFoldDB" id="A0A955J1L7"/>
<evidence type="ECO:0000313" key="1">
    <source>
        <dbReference type="EMBL" id="MCA9308209.1"/>
    </source>
</evidence>
<dbReference type="EMBL" id="JAGQNX010000049">
    <property type="protein sequence ID" value="MCA9308209.1"/>
    <property type="molecule type" value="Genomic_DNA"/>
</dbReference>
<protein>
    <recommendedName>
        <fullName evidence="3">Mannosyl-glycoprotein endo-beta-N-acetylglucosamidase-like domain-containing protein</fullName>
    </recommendedName>
</protein>
<comment type="caution">
    <text evidence="1">The sequence shown here is derived from an EMBL/GenBank/DDBJ whole genome shotgun (WGS) entry which is preliminary data.</text>
</comment>
<evidence type="ECO:0000313" key="2">
    <source>
        <dbReference type="Proteomes" id="UP000740557"/>
    </source>
</evidence>
<reference evidence="1" key="1">
    <citation type="submission" date="2020-04" db="EMBL/GenBank/DDBJ databases">
        <authorList>
            <person name="Zhang T."/>
        </authorList>
    </citation>
    <scope>NUCLEOTIDE SEQUENCE</scope>
    <source>
        <strain evidence="1">HKST-UBA79</strain>
    </source>
</reference>
<organism evidence="1 2">
    <name type="scientific">candidate division WWE3 bacterium</name>
    <dbReference type="NCBI Taxonomy" id="2053526"/>
    <lineage>
        <taxon>Bacteria</taxon>
        <taxon>Katanobacteria</taxon>
    </lineage>
</organism>
<proteinExistence type="predicted"/>
<name>A0A955J1L7_UNCKA</name>
<evidence type="ECO:0008006" key="3">
    <source>
        <dbReference type="Google" id="ProtNLM"/>
    </source>
</evidence>
<gene>
    <name evidence="1" type="ORF">KC980_01740</name>
</gene>
<reference evidence="1" key="2">
    <citation type="journal article" date="2021" name="Microbiome">
        <title>Successional dynamics and alternative stable states in a saline activated sludge microbial community over 9 years.</title>
        <authorList>
            <person name="Wang Y."/>
            <person name="Ye J."/>
            <person name="Ju F."/>
            <person name="Liu L."/>
            <person name="Boyd J.A."/>
            <person name="Deng Y."/>
            <person name="Parks D.H."/>
            <person name="Jiang X."/>
            <person name="Yin X."/>
            <person name="Woodcroft B.J."/>
            <person name="Tyson G.W."/>
            <person name="Hugenholtz P."/>
            <person name="Polz M.F."/>
            <person name="Zhang T."/>
        </authorList>
    </citation>
    <scope>NUCLEOTIDE SEQUENCE</scope>
    <source>
        <strain evidence="1">HKST-UBA79</strain>
    </source>
</reference>